<sequence>MKILISGSSGFVGSRVLHQWQGRAELFTFPRGSLAAADETAIRRFAETMQPDVILHLAALSDTGYCQQHPEESRRANVELPIWMAKAARDTGAKLISFSSDQVYAGVTQPGPLPETLPLSPANTYGQHKLEAEEQVLALCPDAVLLRAPWMYDLPGDGLPLRGNLPLNLLQAAQNGTPVRFSPHDHRGVSWVREVVEHLFPAFQLPGGVYNFGSRNDADMVTTARQFAKALGVQVQIEPADFSRNLVMDSSKLAAQGIRFDDTLSSFEGCLRFYQK</sequence>
<name>A0A3E2TEG7_9FIRM</name>
<dbReference type="PANTHER" id="PTHR10491">
    <property type="entry name" value="DTDP-4-DEHYDRORHAMNOSE REDUCTASE"/>
    <property type="match status" value="1"/>
</dbReference>
<dbReference type="PANTHER" id="PTHR10491:SF4">
    <property type="entry name" value="METHIONINE ADENOSYLTRANSFERASE 2 SUBUNIT BETA"/>
    <property type="match status" value="1"/>
</dbReference>
<dbReference type="GO" id="GO:0048270">
    <property type="term" value="F:methionine adenosyltransferase regulator activity"/>
    <property type="evidence" value="ECO:0007669"/>
    <property type="project" value="TreeGrafter"/>
</dbReference>
<evidence type="ECO:0000256" key="2">
    <source>
        <dbReference type="RuleBase" id="RU364082"/>
    </source>
</evidence>
<dbReference type="InterPro" id="IPR036291">
    <property type="entry name" value="NAD(P)-bd_dom_sf"/>
</dbReference>
<dbReference type="EMBL" id="QVEQ01000001">
    <property type="protein sequence ID" value="RGB73556.1"/>
    <property type="molecule type" value="Genomic_DNA"/>
</dbReference>
<comment type="function">
    <text evidence="2">Catalyzes the reduction of dTDP-6-deoxy-L-lyxo-4-hexulose to yield dTDP-L-rhamnose.</text>
</comment>
<proteinExistence type="inferred from homology"/>
<organism evidence="4 5">
    <name type="scientific">Faecalibacterium prausnitzii</name>
    <dbReference type="NCBI Taxonomy" id="853"/>
    <lineage>
        <taxon>Bacteria</taxon>
        <taxon>Bacillati</taxon>
        <taxon>Bacillota</taxon>
        <taxon>Clostridia</taxon>
        <taxon>Eubacteriales</taxon>
        <taxon>Oscillospiraceae</taxon>
        <taxon>Faecalibacterium</taxon>
    </lineage>
</organism>
<reference evidence="4 5" key="1">
    <citation type="submission" date="2018-08" db="EMBL/GenBank/DDBJ databases">
        <title>A genome reference for cultivated species of the human gut microbiota.</title>
        <authorList>
            <person name="Zou Y."/>
            <person name="Xue W."/>
            <person name="Luo G."/>
        </authorList>
    </citation>
    <scope>NUCLEOTIDE SEQUENCE [LARGE SCALE GENOMIC DNA]</scope>
    <source>
        <strain evidence="4 5">AF36-11AT</strain>
    </source>
</reference>
<protein>
    <recommendedName>
        <fullName evidence="2">dTDP-4-dehydrorhamnose reductase</fullName>
        <ecNumber evidence="2">1.1.1.133</ecNumber>
    </recommendedName>
</protein>
<dbReference type="SUPFAM" id="SSF51735">
    <property type="entry name" value="NAD(P)-binding Rossmann-fold domains"/>
    <property type="match status" value="1"/>
</dbReference>
<comment type="pathway">
    <text evidence="2">Carbohydrate biosynthesis; dTDP-L-rhamnose biosynthesis.</text>
</comment>
<evidence type="ECO:0000256" key="1">
    <source>
        <dbReference type="ARBA" id="ARBA00010944"/>
    </source>
</evidence>
<accession>A0A3E2TEG7</accession>
<comment type="caution">
    <text evidence="4">The sequence shown here is derived from an EMBL/GenBank/DDBJ whole genome shotgun (WGS) entry which is preliminary data.</text>
</comment>
<keyword evidence="2" id="KW-0560">Oxidoreductase</keyword>
<dbReference type="AlphaFoldDB" id="A0A3E2TEG7"/>
<feature type="domain" description="RmlD-like substrate binding" evidence="3">
    <location>
        <begin position="1"/>
        <end position="240"/>
    </location>
</feature>
<evidence type="ECO:0000313" key="5">
    <source>
        <dbReference type="Proteomes" id="UP000261140"/>
    </source>
</evidence>
<dbReference type="InterPro" id="IPR005913">
    <property type="entry name" value="dTDP_dehydrorham_reduct"/>
</dbReference>
<dbReference type="RefSeq" id="WP_117504188.1">
    <property type="nucleotide sequence ID" value="NZ_QVEQ01000001.1"/>
</dbReference>
<evidence type="ECO:0000259" key="3">
    <source>
        <dbReference type="Pfam" id="PF04321"/>
    </source>
</evidence>
<dbReference type="GO" id="GO:0048269">
    <property type="term" value="C:methionine adenosyltransferase complex"/>
    <property type="evidence" value="ECO:0007669"/>
    <property type="project" value="TreeGrafter"/>
</dbReference>
<dbReference type="GO" id="GO:0008831">
    <property type="term" value="F:dTDP-4-dehydrorhamnose reductase activity"/>
    <property type="evidence" value="ECO:0007669"/>
    <property type="project" value="UniProtKB-EC"/>
</dbReference>
<dbReference type="EC" id="1.1.1.133" evidence="2"/>
<dbReference type="GO" id="GO:0006556">
    <property type="term" value="P:S-adenosylmethionine biosynthetic process"/>
    <property type="evidence" value="ECO:0007669"/>
    <property type="project" value="TreeGrafter"/>
</dbReference>
<dbReference type="Gene3D" id="3.40.50.720">
    <property type="entry name" value="NAD(P)-binding Rossmann-like Domain"/>
    <property type="match status" value="1"/>
</dbReference>
<evidence type="ECO:0000313" key="4">
    <source>
        <dbReference type="EMBL" id="RGB73556.1"/>
    </source>
</evidence>
<dbReference type="UniPathway" id="UPA00124"/>
<gene>
    <name evidence="4" type="ORF">DWZ89_01835</name>
</gene>
<dbReference type="Proteomes" id="UP000261140">
    <property type="component" value="Unassembled WGS sequence"/>
</dbReference>
<dbReference type="InterPro" id="IPR029903">
    <property type="entry name" value="RmlD-like-bd"/>
</dbReference>
<keyword evidence="2" id="KW-0521">NADP</keyword>
<comment type="similarity">
    <text evidence="1 2">Belongs to the dTDP-4-dehydrorhamnose reductase family.</text>
</comment>
<dbReference type="GO" id="GO:0019305">
    <property type="term" value="P:dTDP-rhamnose biosynthetic process"/>
    <property type="evidence" value="ECO:0007669"/>
    <property type="project" value="UniProtKB-UniPathway"/>
</dbReference>
<dbReference type="Pfam" id="PF04321">
    <property type="entry name" value="RmlD_sub_bind"/>
    <property type="match status" value="1"/>
</dbReference>